<gene>
    <name evidence="10" type="primary">aatA</name>
    <name evidence="10" type="ORF">GCM10011415_35390</name>
</gene>
<reference evidence="10" key="2">
    <citation type="submission" date="2020-09" db="EMBL/GenBank/DDBJ databases">
        <authorList>
            <person name="Sun Q."/>
            <person name="Zhou Y."/>
        </authorList>
    </citation>
    <scope>NUCLEOTIDE SEQUENCE</scope>
    <source>
        <strain evidence="10">CGMCC 1.15762</strain>
    </source>
</reference>
<dbReference type="InterPro" id="IPR004839">
    <property type="entry name" value="Aminotransferase_I/II_large"/>
</dbReference>
<sequence length="404" mass="42710">MTEYLSKRLSAVRPPQTIALALKVQQMKAEGHDIISLGQGELDFATPEHVAEAGIKAIRDGQTKYTAVAGTPELKAAIARKLKRDNGLDYEPAQIIAGTGAKQLVFNAMMATVDAGDDVVIPVPAWVSYPDIVRLAGGNPILVPMTAADGWKLTPDALAAALTPATKWVMLNSPGNPTGALYTAEELAALCDVLRDHHALIMADDIYELIVHEGSFATPAAVAPDMVDRILTVNGVSKGFAMTGWRLGYAAGPAWLVRAMDILQSQSTSNPSTISQAAAAAALDTDPAELQPRLTRLTARRDMVMEAIAKMPGVEAATPPASFYVFPSVEGLMGARTPEGGVIENDMDLSNYILAAARVAVVPGSAFDMPGHLRLAYALSEDRLAEAMDRMVTALSALELPVSA</sequence>
<comment type="subunit">
    <text evidence="3">Homodimer.</text>
</comment>
<dbReference type="EC" id="2.6.1.-" evidence="8"/>
<name>A0A8J2ZN28_9RHOB</name>
<evidence type="ECO:0000256" key="4">
    <source>
        <dbReference type="ARBA" id="ARBA00022576"/>
    </source>
</evidence>
<evidence type="ECO:0000256" key="2">
    <source>
        <dbReference type="ARBA" id="ARBA00007441"/>
    </source>
</evidence>
<organism evidence="10 11">
    <name type="scientific">Salipiger pallidus</name>
    <dbReference type="NCBI Taxonomy" id="1775170"/>
    <lineage>
        <taxon>Bacteria</taxon>
        <taxon>Pseudomonadati</taxon>
        <taxon>Pseudomonadota</taxon>
        <taxon>Alphaproteobacteria</taxon>
        <taxon>Rhodobacterales</taxon>
        <taxon>Roseobacteraceae</taxon>
        <taxon>Salipiger</taxon>
    </lineage>
</organism>
<evidence type="ECO:0000256" key="5">
    <source>
        <dbReference type="ARBA" id="ARBA00022679"/>
    </source>
</evidence>
<dbReference type="FunFam" id="3.40.640.10:FF:000033">
    <property type="entry name" value="Aspartate aminotransferase"/>
    <property type="match status" value="1"/>
</dbReference>
<dbReference type="CDD" id="cd00609">
    <property type="entry name" value="AAT_like"/>
    <property type="match status" value="1"/>
</dbReference>
<dbReference type="InterPro" id="IPR015422">
    <property type="entry name" value="PyrdxlP-dep_Trfase_small"/>
</dbReference>
<dbReference type="GO" id="GO:0030170">
    <property type="term" value="F:pyridoxal phosphate binding"/>
    <property type="evidence" value="ECO:0007669"/>
    <property type="project" value="InterPro"/>
</dbReference>
<evidence type="ECO:0000259" key="9">
    <source>
        <dbReference type="Pfam" id="PF00155"/>
    </source>
</evidence>
<dbReference type="Gene3D" id="3.90.1150.10">
    <property type="entry name" value="Aspartate Aminotransferase, domain 1"/>
    <property type="match status" value="1"/>
</dbReference>
<dbReference type="InterPro" id="IPR004838">
    <property type="entry name" value="NHTrfase_class1_PyrdxlP-BS"/>
</dbReference>
<dbReference type="PANTHER" id="PTHR46383:SF1">
    <property type="entry name" value="ASPARTATE AMINOTRANSFERASE"/>
    <property type="match status" value="1"/>
</dbReference>
<dbReference type="InterPro" id="IPR015424">
    <property type="entry name" value="PyrdxlP-dep_Trfase"/>
</dbReference>
<comment type="cofactor">
    <cofactor evidence="1 8">
        <name>pyridoxal 5'-phosphate</name>
        <dbReference type="ChEBI" id="CHEBI:597326"/>
    </cofactor>
</comment>
<comment type="catalytic activity">
    <reaction evidence="7">
        <text>L-aspartate + 2-oxoglutarate = oxaloacetate + L-glutamate</text>
        <dbReference type="Rhea" id="RHEA:21824"/>
        <dbReference type="ChEBI" id="CHEBI:16452"/>
        <dbReference type="ChEBI" id="CHEBI:16810"/>
        <dbReference type="ChEBI" id="CHEBI:29985"/>
        <dbReference type="ChEBI" id="CHEBI:29991"/>
        <dbReference type="EC" id="2.6.1.1"/>
    </reaction>
</comment>
<dbReference type="Proteomes" id="UP000617145">
    <property type="component" value="Unassembled WGS sequence"/>
</dbReference>
<evidence type="ECO:0000256" key="6">
    <source>
        <dbReference type="ARBA" id="ARBA00022898"/>
    </source>
</evidence>
<keyword evidence="6" id="KW-0663">Pyridoxal phosphate</keyword>
<evidence type="ECO:0000256" key="3">
    <source>
        <dbReference type="ARBA" id="ARBA00011738"/>
    </source>
</evidence>
<accession>A0A8J2ZN28</accession>
<dbReference type="Pfam" id="PF00155">
    <property type="entry name" value="Aminotran_1_2"/>
    <property type="match status" value="1"/>
</dbReference>
<evidence type="ECO:0000256" key="8">
    <source>
        <dbReference type="RuleBase" id="RU000481"/>
    </source>
</evidence>
<evidence type="ECO:0000313" key="11">
    <source>
        <dbReference type="Proteomes" id="UP000617145"/>
    </source>
</evidence>
<reference evidence="10" key="1">
    <citation type="journal article" date="2014" name="Int. J. Syst. Evol. Microbiol.">
        <title>Complete genome sequence of Corynebacterium casei LMG S-19264T (=DSM 44701T), isolated from a smear-ripened cheese.</title>
        <authorList>
            <consortium name="US DOE Joint Genome Institute (JGI-PGF)"/>
            <person name="Walter F."/>
            <person name="Albersmeier A."/>
            <person name="Kalinowski J."/>
            <person name="Ruckert C."/>
        </authorList>
    </citation>
    <scope>NUCLEOTIDE SEQUENCE</scope>
    <source>
        <strain evidence="10">CGMCC 1.15762</strain>
    </source>
</reference>
<keyword evidence="4 8" id="KW-0032">Aminotransferase</keyword>
<dbReference type="PANTHER" id="PTHR46383">
    <property type="entry name" value="ASPARTATE AMINOTRANSFERASE"/>
    <property type="match status" value="1"/>
</dbReference>
<dbReference type="EMBL" id="BMJV01000008">
    <property type="protein sequence ID" value="GGG82565.1"/>
    <property type="molecule type" value="Genomic_DNA"/>
</dbReference>
<dbReference type="GO" id="GO:0006520">
    <property type="term" value="P:amino acid metabolic process"/>
    <property type="evidence" value="ECO:0007669"/>
    <property type="project" value="InterPro"/>
</dbReference>
<evidence type="ECO:0000313" key="10">
    <source>
        <dbReference type="EMBL" id="GGG82565.1"/>
    </source>
</evidence>
<dbReference type="PROSITE" id="PS00105">
    <property type="entry name" value="AA_TRANSFER_CLASS_1"/>
    <property type="match status" value="1"/>
</dbReference>
<dbReference type="AlphaFoldDB" id="A0A8J2ZN28"/>
<dbReference type="Gene3D" id="3.40.640.10">
    <property type="entry name" value="Type I PLP-dependent aspartate aminotransferase-like (Major domain)"/>
    <property type="match status" value="1"/>
</dbReference>
<protein>
    <recommendedName>
        <fullName evidence="8">Aminotransferase</fullName>
        <ecNumber evidence="8">2.6.1.-</ecNumber>
    </recommendedName>
</protein>
<comment type="similarity">
    <text evidence="2 8">Belongs to the class-I pyridoxal-phosphate-dependent aminotransferase family.</text>
</comment>
<keyword evidence="5 8" id="KW-0808">Transferase</keyword>
<keyword evidence="11" id="KW-1185">Reference proteome</keyword>
<dbReference type="RefSeq" id="WP_188791610.1">
    <property type="nucleotide sequence ID" value="NZ_BMJV01000008.1"/>
</dbReference>
<proteinExistence type="inferred from homology"/>
<dbReference type="SUPFAM" id="SSF53383">
    <property type="entry name" value="PLP-dependent transferases"/>
    <property type="match status" value="1"/>
</dbReference>
<evidence type="ECO:0000256" key="1">
    <source>
        <dbReference type="ARBA" id="ARBA00001933"/>
    </source>
</evidence>
<feature type="domain" description="Aminotransferase class I/classII large" evidence="9">
    <location>
        <begin position="33"/>
        <end position="390"/>
    </location>
</feature>
<comment type="caution">
    <text evidence="10">The sequence shown here is derived from an EMBL/GenBank/DDBJ whole genome shotgun (WGS) entry which is preliminary data.</text>
</comment>
<dbReference type="InterPro" id="IPR015421">
    <property type="entry name" value="PyrdxlP-dep_Trfase_major"/>
</dbReference>
<dbReference type="GO" id="GO:0004069">
    <property type="term" value="F:L-aspartate:2-oxoglutarate aminotransferase activity"/>
    <property type="evidence" value="ECO:0007669"/>
    <property type="project" value="UniProtKB-EC"/>
</dbReference>
<evidence type="ECO:0000256" key="7">
    <source>
        <dbReference type="ARBA" id="ARBA00049185"/>
    </source>
</evidence>
<dbReference type="InterPro" id="IPR050596">
    <property type="entry name" value="AspAT/PAT-like"/>
</dbReference>